<gene>
    <name evidence="5" type="ORF">DLJ53_10970</name>
</gene>
<dbReference type="AlphaFoldDB" id="A0A8B2P2R3"/>
<dbReference type="InterPro" id="IPR001343">
    <property type="entry name" value="Hemolysn_Ca-bd"/>
</dbReference>
<feature type="domain" description="DUF5648" evidence="4">
    <location>
        <begin position="77"/>
        <end position="206"/>
    </location>
</feature>
<dbReference type="Pfam" id="PF00353">
    <property type="entry name" value="HemolysinCabind"/>
    <property type="match status" value="4"/>
</dbReference>
<dbReference type="GO" id="GO:0005509">
    <property type="term" value="F:calcium ion binding"/>
    <property type="evidence" value="ECO:0007669"/>
    <property type="project" value="InterPro"/>
</dbReference>
<dbReference type="SUPFAM" id="SSF51120">
    <property type="entry name" value="beta-Roll"/>
    <property type="match status" value="2"/>
</dbReference>
<dbReference type="EMBL" id="QHHQ01000002">
    <property type="protein sequence ID" value="RAI02547.1"/>
    <property type="molecule type" value="Genomic_DNA"/>
</dbReference>
<dbReference type="InterPro" id="IPR050557">
    <property type="entry name" value="RTX_toxin/Mannuronan_C5-epim"/>
</dbReference>
<reference evidence="5 6" key="1">
    <citation type="submission" date="2018-05" db="EMBL/GenBank/DDBJ databases">
        <title>Acuticoccus sediminis sp. nov., isolated from deep-sea sediment of Indian Ocean.</title>
        <authorList>
            <person name="Liu X."/>
            <person name="Lai Q."/>
            <person name="Du Y."/>
            <person name="Sun F."/>
            <person name="Zhang X."/>
            <person name="Wang S."/>
            <person name="Shao Z."/>
        </authorList>
    </citation>
    <scope>NUCLEOTIDE SEQUENCE [LARGE SCALE GENOMIC DNA]</scope>
    <source>
        <strain evidence="5 6">PTG4-2</strain>
    </source>
</reference>
<name>A0A8B2P2R3_9HYPH</name>
<dbReference type="InterPro" id="IPR011049">
    <property type="entry name" value="Serralysin-like_metalloprot_C"/>
</dbReference>
<protein>
    <recommendedName>
        <fullName evidence="4">DUF5648 domain-containing protein</fullName>
    </recommendedName>
</protein>
<accession>A0A8B2P2R3</accession>
<dbReference type="InterPro" id="IPR018511">
    <property type="entry name" value="Hemolysin-typ_Ca-bd_CS"/>
</dbReference>
<evidence type="ECO:0000259" key="4">
    <source>
        <dbReference type="Pfam" id="PF18885"/>
    </source>
</evidence>
<keyword evidence="2" id="KW-0964">Secreted</keyword>
<sequence length="429" mass="44444">MRRLTVVEIPTAAEEGYSDIYNPGGPGQTPTEGVTYTQPAAAQRFDIEIALDDARAVSYAAQSVADYDLADNLSVVFALVDPDDGTHVYTASTNEASSFLADGWKELGVPFSSEQGGSGPLQIHRLYDADATDYVLTADQDEIDALTDDGYVDEGVVFYGLADPAEGAAPIYRFYSRASSDHLYTADRSAGLEAGYRLEGVAWYAVDLSGSETPNLRTFAGRGNDQLLGGPGDDWFNGGGGDDSLYGGAGEDRLAGGRGDDSVSGGPGEDTMRGGHGDDWLSGGDDADRMLGGAGDDTMLGGAGNDSLRGGHGADRLAGGSDADVIHGGAGDDVLRGGSGDDTLIGGRGDDTMSGGDGADRFSFAYRFGDDTIRDFDVDADELHFSGHGHEDLTQTGTHRGLLIESADGASSVLLVGLDVSDAMDIAIV</sequence>
<organism evidence="5 6">
    <name type="scientific">Acuticoccus sediminis</name>
    <dbReference type="NCBI Taxonomy" id="2184697"/>
    <lineage>
        <taxon>Bacteria</taxon>
        <taxon>Pseudomonadati</taxon>
        <taxon>Pseudomonadota</taxon>
        <taxon>Alphaproteobacteria</taxon>
        <taxon>Hyphomicrobiales</taxon>
        <taxon>Amorphaceae</taxon>
        <taxon>Acuticoccus</taxon>
    </lineage>
</organism>
<dbReference type="PROSITE" id="PS00330">
    <property type="entry name" value="HEMOLYSIN_CALCIUM"/>
    <property type="match status" value="4"/>
</dbReference>
<proteinExistence type="predicted"/>
<dbReference type="PRINTS" id="PR00313">
    <property type="entry name" value="CABNDNGRPT"/>
</dbReference>
<feature type="compositionally biased region" description="Basic and acidic residues" evidence="3">
    <location>
        <begin position="270"/>
        <end position="279"/>
    </location>
</feature>
<dbReference type="PANTHER" id="PTHR38340">
    <property type="entry name" value="S-LAYER PROTEIN"/>
    <property type="match status" value="1"/>
</dbReference>
<dbReference type="Proteomes" id="UP000249590">
    <property type="component" value="Unassembled WGS sequence"/>
</dbReference>
<evidence type="ECO:0000256" key="3">
    <source>
        <dbReference type="SAM" id="MobiDB-lite"/>
    </source>
</evidence>
<dbReference type="InterPro" id="IPR043708">
    <property type="entry name" value="DUF5648"/>
</dbReference>
<dbReference type="Gene3D" id="2.150.10.10">
    <property type="entry name" value="Serralysin-like metalloprotease, C-terminal"/>
    <property type="match status" value="3"/>
</dbReference>
<keyword evidence="6" id="KW-1185">Reference proteome</keyword>
<dbReference type="GO" id="GO:0005576">
    <property type="term" value="C:extracellular region"/>
    <property type="evidence" value="ECO:0007669"/>
    <property type="project" value="UniProtKB-SubCell"/>
</dbReference>
<evidence type="ECO:0000313" key="5">
    <source>
        <dbReference type="EMBL" id="RAI02547.1"/>
    </source>
</evidence>
<dbReference type="PANTHER" id="PTHR38340:SF1">
    <property type="entry name" value="S-LAYER PROTEIN"/>
    <property type="match status" value="1"/>
</dbReference>
<comment type="subcellular location">
    <subcellularLocation>
        <location evidence="1">Secreted</location>
    </subcellularLocation>
</comment>
<evidence type="ECO:0000256" key="1">
    <source>
        <dbReference type="ARBA" id="ARBA00004613"/>
    </source>
</evidence>
<comment type="caution">
    <text evidence="5">The sequence shown here is derived from an EMBL/GenBank/DDBJ whole genome shotgun (WGS) entry which is preliminary data.</text>
</comment>
<feature type="compositionally biased region" description="Basic and acidic residues" evidence="3">
    <location>
        <begin position="250"/>
        <end position="261"/>
    </location>
</feature>
<evidence type="ECO:0000256" key="2">
    <source>
        <dbReference type="ARBA" id="ARBA00022525"/>
    </source>
</evidence>
<feature type="region of interest" description="Disordered" evidence="3">
    <location>
        <begin position="239"/>
        <end position="320"/>
    </location>
</feature>
<dbReference type="Pfam" id="PF18885">
    <property type="entry name" value="DUF5648"/>
    <property type="match status" value="1"/>
</dbReference>
<evidence type="ECO:0000313" key="6">
    <source>
        <dbReference type="Proteomes" id="UP000249590"/>
    </source>
</evidence>